<dbReference type="PANTHER" id="PTHR47957">
    <property type="entry name" value="ATP-DEPENDENT HELICASE HRQ1"/>
    <property type="match status" value="1"/>
</dbReference>
<keyword evidence="1" id="KW-0547">Nucleotide-binding</keyword>
<sequence length="751" mass="84336">MRAREKSKFSPDLLALLRRVPGEGRQLVSEWEEPAKTPVYGEIDPPLPLVLASWLKRRGIKPYLHQAEVLRRVRGGENVVLVTPTSSGKTLAFCLPVFEHLYEDPQATALFLYPLKALAYDQLKFLRELERETRGKIFPAVYDGDTPGEKRREIRAKSRLILSNPHAMHRYLRYHRQWARFWSNLRFVVVDEAHWYRGIFGAHVAYFFRRLRRVLSYYGADPQFILSSATMADPAEHAARLTGKEFQVVEEDGAARGRRRYLLFNAALFPDLSPFLQAARLVQTFVEEGWQVLCFTGSRKMAELIAIWAGGEEKGISPYRAGYLPEVRRSIENRLKEGKLRGVVTTNAMELGVDLGGLDAVIIAGYPGTVASFRQQAGRAGRGRRESVVVLVATEEPLNQYFARHPHRLFSAPLEQAVIPLDNPYVLSQHLRCAADELPLCPADVAFFGPKLSSCLQDLEKAGLACRMGHRGYVSTEEVPPSLKVSLDAFEEGGVWLLHEGEKLEEVEYRRACLELYPGAIYLHQGQAYEVVKQDLEGRRIYLREAPPNVYTESRRLVEVSVDRLQEERKVEELSLCRGEVTVVEKVVEYVLKRVGSKEEGRSYPLPQAPAVRFSTSGLWLGIAPELLRRAGPGDPAGALHAIEHLLIAAAPCLTMADRWDLGGLSTLYHRQLGGPGIFLYDAFPGGSGITERLFFAFPQLLEVARELVSSCQCEDGCPSCVMSPKCGSGNRPLDKGMALRCLRLLHLLFS</sequence>
<dbReference type="InterPro" id="IPR001650">
    <property type="entry name" value="Helicase_C-like"/>
</dbReference>
<evidence type="ECO:0000313" key="6">
    <source>
        <dbReference type="Proteomes" id="UP000256329"/>
    </source>
</evidence>
<dbReference type="CDD" id="cd18797">
    <property type="entry name" value="SF2_C_Hrq"/>
    <property type="match status" value="1"/>
</dbReference>
<dbReference type="PROSITE" id="PS51194">
    <property type="entry name" value="HELICASE_CTER"/>
    <property type="match status" value="1"/>
</dbReference>
<protein>
    <submittedName>
        <fullName evidence="5">DUF1998 domain-containing protein</fullName>
    </submittedName>
</protein>
<keyword evidence="6" id="KW-1185">Reference proteome</keyword>
<gene>
    <name evidence="5" type="ORF">DXX99_00010</name>
</gene>
<proteinExistence type="predicted"/>
<dbReference type="Pfam" id="PF22982">
    <property type="entry name" value="WHD_HRQ1"/>
    <property type="match status" value="1"/>
</dbReference>
<dbReference type="RefSeq" id="WP_115791480.1">
    <property type="nucleotide sequence ID" value="NZ_QSLN01000001.1"/>
</dbReference>
<dbReference type="PROSITE" id="PS51192">
    <property type="entry name" value="HELICASE_ATP_BIND_1"/>
    <property type="match status" value="1"/>
</dbReference>
<dbReference type="InterPro" id="IPR014001">
    <property type="entry name" value="Helicase_ATP-bd"/>
</dbReference>
<keyword evidence="2" id="KW-0067">ATP-binding</keyword>
<dbReference type="GO" id="GO:0043138">
    <property type="term" value="F:3'-5' DNA helicase activity"/>
    <property type="evidence" value="ECO:0007669"/>
    <property type="project" value="TreeGrafter"/>
</dbReference>
<dbReference type="GO" id="GO:0036297">
    <property type="term" value="P:interstrand cross-link repair"/>
    <property type="evidence" value="ECO:0007669"/>
    <property type="project" value="TreeGrafter"/>
</dbReference>
<dbReference type="SUPFAM" id="SSF52540">
    <property type="entry name" value="P-loop containing nucleoside triphosphate hydrolases"/>
    <property type="match status" value="1"/>
</dbReference>
<dbReference type="SMART" id="SM00490">
    <property type="entry name" value="HELICc"/>
    <property type="match status" value="1"/>
</dbReference>
<evidence type="ECO:0000256" key="1">
    <source>
        <dbReference type="ARBA" id="ARBA00022741"/>
    </source>
</evidence>
<evidence type="ECO:0000313" key="5">
    <source>
        <dbReference type="EMBL" id="RDV84481.1"/>
    </source>
</evidence>
<dbReference type="Gene3D" id="3.40.50.300">
    <property type="entry name" value="P-loop containing nucleotide triphosphate hydrolases"/>
    <property type="match status" value="2"/>
</dbReference>
<feature type="domain" description="Helicase ATP-binding" evidence="3">
    <location>
        <begin position="70"/>
        <end position="249"/>
    </location>
</feature>
<evidence type="ECO:0000256" key="2">
    <source>
        <dbReference type="ARBA" id="ARBA00022840"/>
    </source>
</evidence>
<dbReference type="AlphaFoldDB" id="A0A3D8P7J6"/>
<dbReference type="InterPro" id="IPR027417">
    <property type="entry name" value="P-loop_NTPase"/>
</dbReference>
<dbReference type="EMBL" id="QSLN01000001">
    <property type="protein sequence ID" value="RDV84481.1"/>
    <property type="molecule type" value="Genomic_DNA"/>
</dbReference>
<reference evidence="5 6" key="1">
    <citation type="submission" date="2018-08" db="EMBL/GenBank/DDBJ databases">
        <title>Form III RuBisCO-mediated autotrophy in Thermodesulfobium bacteria.</title>
        <authorList>
            <person name="Toshchakov S.V."/>
            <person name="Kublanov I.V."/>
            <person name="Frolov E."/>
            <person name="Bonch-Osmolovskaya E.A."/>
            <person name="Tourova T.P."/>
            <person name="Chernych N.A."/>
            <person name="Lebedinsky A.V."/>
        </authorList>
    </citation>
    <scope>NUCLEOTIDE SEQUENCE [LARGE SCALE GENOMIC DNA]</scope>
    <source>
        <strain evidence="5 6">SR</strain>
    </source>
</reference>
<dbReference type="Pfam" id="PF00270">
    <property type="entry name" value="DEAD"/>
    <property type="match status" value="1"/>
</dbReference>
<dbReference type="Proteomes" id="UP000256329">
    <property type="component" value="Unassembled WGS sequence"/>
</dbReference>
<dbReference type="Pfam" id="PF09369">
    <property type="entry name" value="MZB"/>
    <property type="match status" value="1"/>
</dbReference>
<dbReference type="CDD" id="cd17923">
    <property type="entry name" value="DEXHc_Hrq1-like"/>
    <property type="match status" value="1"/>
</dbReference>
<organism evidence="5 6">
    <name type="scientific">Ammonifex thiophilus</name>
    <dbReference type="NCBI Taxonomy" id="444093"/>
    <lineage>
        <taxon>Bacteria</taxon>
        <taxon>Bacillati</taxon>
        <taxon>Bacillota</taxon>
        <taxon>Clostridia</taxon>
        <taxon>Thermoanaerobacterales</taxon>
        <taxon>Thermoanaerobacteraceae</taxon>
        <taxon>Ammonifex</taxon>
    </lineage>
</organism>
<name>A0A3D8P7J6_9THEO</name>
<dbReference type="InterPro" id="IPR011545">
    <property type="entry name" value="DEAD/DEAH_box_helicase_dom"/>
</dbReference>
<evidence type="ECO:0000259" key="4">
    <source>
        <dbReference type="PROSITE" id="PS51194"/>
    </source>
</evidence>
<comment type="caution">
    <text evidence="5">The sequence shown here is derived from an EMBL/GenBank/DDBJ whole genome shotgun (WGS) entry which is preliminary data.</text>
</comment>
<dbReference type="Pfam" id="PF00271">
    <property type="entry name" value="Helicase_C"/>
    <property type="match status" value="1"/>
</dbReference>
<dbReference type="OrthoDB" id="9774462at2"/>
<dbReference type="InterPro" id="IPR018973">
    <property type="entry name" value="MZB"/>
</dbReference>
<dbReference type="GO" id="GO:0003676">
    <property type="term" value="F:nucleic acid binding"/>
    <property type="evidence" value="ECO:0007669"/>
    <property type="project" value="InterPro"/>
</dbReference>
<dbReference type="GO" id="GO:0005524">
    <property type="term" value="F:ATP binding"/>
    <property type="evidence" value="ECO:0007669"/>
    <property type="project" value="UniProtKB-KW"/>
</dbReference>
<accession>A0A3D8P7J6</accession>
<dbReference type="SMART" id="SM00487">
    <property type="entry name" value="DEXDc"/>
    <property type="match status" value="1"/>
</dbReference>
<feature type="domain" description="Helicase C-terminal" evidence="4">
    <location>
        <begin position="280"/>
        <end position="425"/>
    </location>
</feature>
<dbReference type="GO" id="GO:0006289">
    <property type="term" value="P:nucleotide-excision repair"/>
    <property type="evidence" value="ECO:0007669"/>
    <property type="project" value="TreeGrafter"/>
</dbReference>
<evidence type="ECO:0000259" key="3">
    <source>
        <dbReference type="PROSITE" id="PS51192"/>
    </source>
</evidence>
<dbReference type="PANTHER" id="PTHR47957:SF3">
    <property type="entry name" value="ATP-DEPENDENT HELICASE HRQ1"/>
    <property type="match status" value="1"/>
</dbReference>
<dbReference type="InterPro" id="IPR055227">
    <property type="entry name" value="HRQ1_WHD"/>
</dbReference>